<protein>
    <recommendedName>
        <fullName evidence="3 5">Regulatory protein RecX</fullName>
    </recommendedName>
</protein>
<dbReference type="InterPro" id="IPR003783">
    <property type="entry name" value="Regulatory_RecX"/>
</dbReference>
<reference evidence="10 12" key="1">
    <citation type="journal article" date="2018" name="Front. Microbiol.">
        <title>Genome-Based Analysis Reveals the Taxonomy and Diversity of the Family Idiomarinaceae.</title>
        <authorList>
            <person name="Liu Y."/>
            <person name="Lai Q."/>
            <person name="Shao Z."/>
        </authorList>
    </citation>
    <scope>NUCLEOTIDE SEQUENCE [LARGE SCALE GENOMIC DNA]</scope>
    <source>
        <strain evidence="10 12">CF12-14</strain>
    </source>
</reference>
<dbReference type="InterPro" id="IPR053925">
    <property type="entry name" value="RecX_HTH_3rd"/>
</dbReference>
<dbReference type="OrthoDB" id="7066780at2"/>
<evidence type="ECO:0000256" key="5">
    <source>
        <dbReference type="HAMAP-Rule" id="MF_01114"/>
    </source>
</evidence>
<reference evidence="9 11" key="2">
    <citation type="submission" date="2018-06" db="EMBL/GenBank/DDBJ databases">
        <title>Genomic Encyclopedia of Type Strains, Phase III (KMG-III): the genomes of soil and plant-associated and newly described type strains.</title>
        <authorList>
            <person name="Whitman W."/>
        </authorList>
    </citation>
    <scope>NUCLEOTIDE SEQUENCE [LARGE SCALE GENOMIC DNA]</scope>
    <source>
        <strain evidence="9 11">CGMCC 1.15366</strain>
    </source>
</reference>
<dbReference type="Proteomes" id="UP000287865">
    <property type="component" value="Unassembled WGS sequence"/>
</dbReference>
<evidence type="ECO:0000313" key="12">
    <source>
        <dbReference type="Proteomes" id="UP000287865"/>
    </source>
</evidence>
<dbReference type="Pfam" id="PF02631">
    <property type="entry name" value="RecX_HTH2"/>
    <property type="match status" value="1"/>
</dbReference>
<dbReference type="PANTHER" id="PTHR33602:SF1">
    <property type="entry name" value="REGULATORY PROTEIN RECX FAMILY PROTEIN"/>
    <property type="match status" value="1"/>
</dbReference>
<evidence type="ECO:0000256" key="3">
    <source>
        <dbReference type="ARBA" id="ARBA00018111"/>
    </source>
</evidence>
<dbReference type="Pfam" id="PF21981">
    <property type="entry name" value="RecX_HTH3"/>
    <property type="match status" value="1"/>
</dbReference>
<evidence type="ECO:0000256" key="2">
    <source>
        <dbReference type="ARBA" id="ARBA00009695"/>
    </source>
</evidence>
<comment type="subcellular location">
    <subcellularLocation>
        <location evidence="1 5">Cytoplasm</location>
    </subcellularLocation>
</comment>
<dbReference type="Gene3D" id="1.10.10.10">
    <property type="entry name" value="Winged helix-like DNA-binding domain superfamily/Winged helix DNA-binding domain"/>
    <property type="match status" value="3"/>
</dbReference>
<evidence type="ECO:0000259" key="7">
    <source>
        <dbReference type="Pfam" id="PF21981"/>
    </source>
</evidence>
<keyword evidence="4 5" id="KW-0963">Cytoplasm</keyword>
<dbReference type="EMBL" id="QLMD01000001">
    <property type="protein sequence ID" value="RAK01757.1"/>
    <property type="molecule type" value="Genomic_DNA"/>
</dbReference>
<evidence type="ECO:0000256" key="1">
    <source>
        <dbReference type="ARBA" id="ARBA00004496"/>
    </source>
</evidence>
<dbReference type="RefSeq" id="WP_111568227.1">
    <property type="nucleotide sequence ID" value="NZ_PIPK01000001.1"/>
</dbReference>
<dbReference type="GO" id="GO:0005737">
    <property type="term" value="C:cytoplasm"/>
    <property type="evidence" value="ECO:0007669"/>
    <property type="project" value="UniProtKB-SubCell"/>
</dbReference>
<dbReference type="EMBL" id="PIPK01000001">
    <property type="protein sequence ID" value="RUO28572.1"/>
    <property type="molecule type" value="Genomic_DNA"/>
</dbReference>
<sequence>MFQRKREVKDPHDTQAIEQAVVFLLGRREQSAAELQRKMRAKGFHPDAVDEVLASLQQRGWQSDERFAESLIRQRTESCYGPLKIYADMQQKGIDRGLTEAILERININWQQLAVARYQRRFGTEPPADDKEAARRQRHLAARGFYPADVYAACKIAVQAPD</sequence>
<feature type="domain" description="RecX second three-helical" evidence="6">
    <location>
        <begin position="63"/>
        <end position="101"/>
    </location>
</feature>
<comment type="similarity">
    <text evidence="2 5">Belongs to the RecX family.</text>
</comment>
<feature type="domain" description="RecX first three-helical" evidence="8">
    <location>
        <begin position="22"/>
        <end position="56"/>
    </location>
</feature>
<dbReference type="InterPro" id="IPR053926">
    <property type="entry name" value="RecX_HTH_1st"/>
</dbReference>
<dbReference type="InterPro" id="IPR053924">
    <property type="entry name" value="RecX_HTH_2nd"/>
</dbReference>
<name>A0A327X447_9GAMM</name>
<organism evidence="9 11">
    <name type="scientific">Aliidiomarina maris</name>
    <dbReference type="NCBI Taxonomy" id="531312"/>
    <lineage>
        <taxon>Bacteria</taxon>
        <taxon>Pseudomonadati</taxon>
        <taxon>Pseudomonadota</taxon>
        <taxon>Gammaproteobacteria</taxon>
        <taxon>Alteromonadales</taxon>
        <taxon>Idiomarinaceae</taxon>
        <taxon>Aliidiomarina</taxon>
    </lineage>
</organism>
<dbReference type="Pfam" id="PF21982">
    <property type="entry name" value="RecX_HTH1"/>
    <property type="match status" value="1"/>
</dbReference>
<evidence type="ECO:0000313" key="9">
    <source>
        <dbReference type="EMBL" id="RAK01757.1"/>
    </source>
</evidence>
<comment type="function">
    <text evidence="5">Modulates RecA activity.</text>
</comment>
<proteinExistence type="inferred from homology"/>
<comment type="caution">
    <text evidence="9">The sequence shown here is derived from an EMBL/GenBank/DDBJ whole genome shotgun (WGS) entry which is preliminary data.</text>
</comment>
<dbReference type="Proteomes" id="UP000249203">
    <property type="component" value="Unassembled WGS sequence"/>
</dbReference>
<evidence type="ECO:0000259" key="6">
    <source>
        <dbReference type="Pfam" id="PF02631"/>
    </source>
</evidence>
<feature type="domain" description="RecX third three-helical" evidence="7">
    <location>
        <begin position="112"/>
        <end position="153"/>
    </location>
</feature>
<evidence type="ECO:0000256" key="4">
    <source>
        <dbReference type="ARBA" id="ARBA00022490"/>
    </source>
</evidence>
<accession>A0A327X447</accession>
<evidence type="ECO:0000313" key="11">
    <source>
        <dbReference type="Proteomes" id="UP000249203"/>
    </source>
</evidence>
<dbReference type="PANTHER" id="PTHR33602">
    <property type="entry name" value="REGULATORY PROTEIN RECX FAMILY PROTEIN"/>
    <property type="match status" value="1"/>
</dbReference>
<keyword evidence="12" id="KW-1185">Reference proteome</keyword>
<dbReference type="InterPro" id="IPR036388">
    <property type="entry name" value="WH-like_DNA-bd_sf"/>
</dbReference>
<gene>
    <name evidence="5" type="primary">recX</name>
    <name evidence="9" type="ORF">B0I24_101387</name>
    <name evidence="10" type="ORF">CWE07_01870</name>
</gene>
<evidence type="ECO:0000313" key="10">
    <source>
        <dbReference type="EMBL" id="RUO28572.1"/>
    </source>
</evidence>
<evidence type="ECO:0000259" key="8">
    <source>
        <dbReference type="Pfam" id="PF21982"/>
    </source>
</evidence>
<dbReference type="HAMAP" id="MF_01114">
    <property type="entry name" value="RecX"/>
    <property type="match status" value="1"/>
</dbReference>
<dbReference type="AlphaFoldDB" id="A0A327X447"/>
<dbReference type="GO" id="GO:0006282">
    <property type="term" value="P:regulation of DNA repair"/>
    <property type="evidence" value="ECO:0007669"/>
    <property type="project" value="UniProtKB-UniRule"/>
</dbReference>